<evidence type="ECO:0000313" key="3">
    <source>
        <dbReference type="Proteomes" id="UP000008311"/>
    </source>
</evidence>
<feature type="compositionally biased region" description="Basic and acidic residues" evidence="1">
    <location>
        <begin position="81"/>
        <end position="97"/>
    </location>
</feature>
<keyword evidence="3" id="KW-1185">Reference proteome</keyword>
<gene>
    <name evidence="2" type="ORF">RCOM_0295700</name>
</gene>
<name>B9T6G5_RICCO</name>
<dbReference type="Proteomes" id="UP000008311">
    <property type="component" value="Unassembled WGS sequence"/>
</dbReference>
<dbReference type="InParanoid" id="B9T6G5"/>
<sequence length="134" mass="14940">MTRILGVDNSFQVMLNTRAKDPYNLSFKVTHIFKDTEKSRAVSLSHVKHIPTGSTLIRRPIGVGSERNVKRSDVCGSSSKENPKSDRENETQSADTDTRDLHLDLFAGLLLHRPLKMTIFSGTNSQQYGAAHNT</sequence>
<dbReference type="EMBL" id="EQ974608">
    <property type="protein sequence ID" value="EEF28548.1"/>
    <property type="molecule type" value="Genomic_DNA"/>
</dbReference>
<accession>B9T6G5</accession>
<feature type="region of interest" description="Disordered" evidence="1">
    <location>
        <begin position="58"/>
        <end position="97"/>
    </location>
</feature>
<proteinExistence type="predicted"/>
<reference evidence="3" key="1">
    <citation type="journal article" date="2010" name="Nat. Biotechnol.">
        <title>Draft genome sequence of the oilseed species Ricinus communis.</title>
        <authorList>
            <person name="Chan A.P."/>
            <person name="Crabtree J."/>
            <person name="Zhao Q."/>
            <person name="Lorenzi H."/>
            <person name="Orvis J."/>
            <person name="Puiu D."/>
            <person name="Melake-Berhan A."/>
            <person name="Jones K.M."/>
            <person name="Redman J."/>
            <person name="Chen G."/>
            <person name="Cahoon E.B."/>
            <person name="Gedil M."/>
            <person name="Stanke M."/>
            <person name="Haas B.J."/>
            <person name="Wortman J.R."/>
            <person name="Fraser-Liggett C.M."/>
            <person name="Ravel J."/>
            <person name="Rabinowicz P.D."/>
        </authorList>
    </citation>
    <scope>NUCLEOTIDE SEQUENCE [LARGE SCALE GENOMIC DNA]</scope>
    <source>
        <strain evidence="3">cv. Hale</strain>
    </source>
</reference>
<dbReference type="AlphaFoldDB" id="B9T6G5"/>
<evidence type="ECO:0000256" key="1">
    <source>
        <dbReference type="SAM" id="MobiDB-lite"/>
    </source>
</evidence>
<organism evidence="2 3">
    <name type="scientific">Ricinus communis</name>
    <name type="common">Castor bean</name>
    <dbReference type="NCBI Taxonomy" id="3988"/>
    <lineage>
        <taxon>Eukaryota</taxon>
        <taxon>Viridiplantae</taxon>
        <taxon>Streptophyta</taxon>
        <taxon>Embryophyta</taxon>
        <taxon>Tracheophyta</taxon>
        <taxon>Spermatophyta</taxon>
        <taxon>Magnoliopsida</taxon>
        <taxon>eudicotyledons</taxon>
        <taxon>Gunneridae</taxon>
        <taxon>Pentapetalae</taxon>
        <taxon>rosids</taxon>
        <taxon>fabids</taxon>
        <taxon>Malpighiales</taxon>
        <taxon>Euphorbiaceae</taxon>
        <taxon>Acalyphoideae</taxon>
        <taxon>Acalypheae</taxon>
        <taxon>Ricinus</taxon>
    </lineage>
</organism>
<protein>
    <submittedName>
        <fullName evidence="2">Uncharacterized protein</fullName>
    </submittedName>
</protein>
<evidence type="ECO:0000313" key="2">
    <source>
        <dbReference type="EMBL" id="EEF28548.1"/>
    </source>
</evidence>